<evidence type="ECO:0000259" key="2">
    <source>
        <dbReference type="Pfam" id="PF19197"/>
    </source>
</evidence>
<dbReference type="Pfam" id="PF19197">
    <property type="entry name" value="DUF5872"/>
    <property type="match status" value="1"/>
</dbReference>
<feature type="compositionally biased region" description="Basic residues" evidence="1">
    <location>
        <begin position="120"/>
        <end position="136"/>
    </location>
</feature>
<evidence type="ECO:0000313" key="3">
    <source>
        <dbReference type="EMBL" id="QHU30679.1"/>
    </source>
</evidence>
<feature type="compositionally biased region" description="Basic and acidic residues" evidence="1">
    <location>
        <begin position="104"/>
        <end position="119"/>
    </location>
</feature>
<feature type="domain" description="DUF5872" evidence="2">
    <location>
        <begin position="7"/>
        <end position="117"/>
    </location>
</feature>
<sequence>MPRKCVPTDKKLYEKTKSKVYRKIKKHSAYRSGKVVSSYKKAFSKKHGSRKQPYKGCKRKSSRLKRWFDEDWKSDTGKYKYTSKSSVYRPSKRITKDTPLTHSEVTKKELSRAKREKSSKGRVSRFRKKRSSRRRE</sequence>
<accession>A0A6C0LIB6</accession>
<name>A0A6C0LIB6_9ZZZZ</name>
<feature type="region of interest" description="Disordered" evidence="1">
    <location>
        <begin position="82"/>
        <end position="136"/>
    </location>
</feature>
<dbReference type="EMBL" id="MN740512">
    <property type="protein sequence ID" value="QHU30679.1"/>
    <property type="molecule type" value="Genomic_DNA"/>
</dbReference>
<feature type="region of interest" description="Disordered" evidence="1">
    <location>
        <begin position="23"/>
        <end position="59"/>
    </location>
</feature>
<dbReference type="AlphaFoldDB" id="A0A6C0LIB6"/>
<organism evidence="3">
    <name type="scientific">viral metagenome</name>
    <dbReference type="NCBI Taxonomy" id="1070528"/>
    <lineage>
        <taxon>unclassified sequences</taxon>
        <taxon>metagenomes</taxon>
        <taxon>organismal metagenomes</taxon>
    </lineage>
</organism>
<proteinExistence type="predicted"/>
<protein>
    <recommendedName>
        <fullName evidence="2">DUF5872 domain-containing protein</fullName>
    </recommendedName>
</protein>
<feature type="compositionally biased region" description="Basic residues" evidence="1">
    <location>
        <begin position="42"/>
        <end position="59"/>
    </location>
</feature>
<reference evidence="3" key="1">
    <citation type="journal article" date="2020" name="Nature">
        <title>Giant virus diversity and host interactions through global metagenomics.</title>
        <authorList>
            <person name="Schulz F."/>
            <person name="Roux S."/>
            <person name="Paez-Espino D."/>
            <person name="Jungbluth S."/>
            <person name="Walsh D.A."/>
            <person name="Denef V.J."/>
            <person name="McMahon K.D."/>
            <person name="Konstantinidis K.T."/>
            <person name="Eloe-Fadrosh E.A."/>
            <person name="Kyrpides N.C."/>
            <person name="Woyke T."/>
        </authorList>
    </citation>
    <scope>NUCLEOTIDE SEQUENCE</scope>
    <source>
        <strain evidence="3">GVMAG-M-3300027833-19</strain>
    </source>
</reference>
<evidence type="ECO:0000256" key="1">
    <source>
        <dbReference type="SAM" id="MobiDB-lite"/>
    </source>
</evidence>
<dbReference type="InterPro" id="IPR043803">
    <property type="entry name" value="DUF5872"/>
</dbReference>